<dbReference type="GO" id="GO:0003677">
    <property type="term" value="F:DNA binding"/>
    <property type="evidence" value="ECO:0007669"/>
    <property type="project" value="UniProtKB-UniRule"/>
</dbReference>
<reference evidence="17 18" key="1">
    <citation type="journal article" date="2016" name="Nat. Commun.">
        <title>Thousands of microbial genomes shed light on interconnected biogeochemical processes in an aquifer system.</title>
        <authorList>
            <person name="Anantharaman K."/>
            <person name="Brown C.T."/>
            <person name="Hug L.A."/>
            <person name="Sharon I."/>
            <person name="Castelle C.J."/>
            <person name="Probst A.J."/>
            <person name="Thomas B.C."/>
            <person name="Singh A."/>
            <person name="Wilkins M.J."/>
            <person name="Karaoz U."/>
            <person name="Brodie E.L."/>
            <person name="Williams K.H."/>
            <person name="Hubbard S.S."/>
            <person name="Banfield J.F."/>
        </authorList>
    </citation>
    <scope>NUCLEOTIDE SEQUENCE [LARGE SCALE GENOMIC DNA]</scope>
</reference>
<proteinExistence type="inferred from homology"/>
<dbReference type="InterPro" id="IPR001650">
    <property type="entry name" value="Helicase_C-like"/>
</dbReference>
<dbReference type="Pfam" id="PF17757">
    <property type="entry name" value="UvrB_inter"/>
    <property type="match status" value="1"/>
</dbReference>
<evidence type="ECO:0000259" key="14">
    <source>
        <dbReference type="PROSITE" id="PS50151"/>
    </source>
</evidence>
<feature type="domain" description="Helicase ATP-binding" evidence="15">
    <location>
        <begin position="26"/>
        <end position="172"/>
    </location>
</feature>
<dbReference type="Pfam" id="PF00271">
    <property type="entry name" value="Helicase_C"/>
    <property type="match status" value="1"/>
</dbReference>
<keyword evidence="8 12" id="KW-0267">Excision nuclease</keyword>
<keyword evidence="12 13" id="KW-0742">SOS response</keyword>
<dbReference type="InterPro" id="IPR027417">
    <property type="entry name" value="P-loop_NTPase"/>
</dbReference>
<comment type="similarity">
    <text evidence="2 12 13">Belongs to the UvrB family.</text>
</comment>
<dbReference type="CDD" id="cd17916">
    <property type="entry name" value="DEXHc_UvrB"/>
    <property type="match status" value="1"/>
</dbReference>
<dbReference type="GO" id="GO:0005737">
    <property type="term" value="C:cytoplasm"/>
    <property type="evidence" value="ECO:0007669"/>
    <property type="project" value="UniProtKB-SubCell"/>
</dbReference>
<dbReference type="SUPFAM" id="SSF52540">
    <property type="entry name" value="P-loop containing nucleoside triphosphate hydrolases"/>
    <property type="match status" value="2"/>
</dbReference>
<dbReference type="Pfam" id="PF04851">
    <property type="entry name" value="ResIII"/>
    <property type="match status" value="1"/>
</dbReference>
<evidence type="ECO:0000256" key="6">
    <source>
        <dbReference type="ARBA" id="ARBA00022769"/>
    </source>
</evidence>
<dbReference type="GO" id="GO:0005524">
    <property type="term" value="F:ATP binding"/>
    <property type="evidence" value="ECO:0007669"/>
    <property type="project" value="UniProtKB-UniRule"/>
</dbReference>
<dbReference type="PROSITE" id="PS50151">
    <property type="entry name" value="UVR"/>
    <property type="match status" value="1"/>
</dbReference>
<evidence type="ECO:0000256" key="5">
    <source>
        <dbReference type="ARBA" id="ARBA00022763"/>
    </source>
</evidence>
<dbReference type="NCBIfam" id="TIGR00631">
    <property type="entry name" value="uvrb"/>
    <property type="match status" value="1"/>
</dbReference>
<dbReference type="NCBIfam" id="NF003673">
    <property type="entry name" value="PRK05298.1"/>
    <property type="match status" value="1"/>
</dbReference>
<feature type="short sequence motif" description="Beta-hairpin" evidence="12">
    <location>
        <begin position="92"/>
        <end position="115"/>
    </location>
</feature>
<dbReference type="InterPro" id="IPR014001">
    <property type="entry name" value="Helicase_ATP-bd"/>
</dbReference>
<dbReference type="Proteomes" id="UP000177067">
    <property type="component" value="Unassembled WGS sequence"/>
</dbReference>
<dbReference type="Pfam" id="PF02151">
    <property type="entry name" value="UVR"/>
    <property type="match status" value="1"/>
</dbReference>
<keyword evidence="9 12" id="KW-0234">DNA repair</keyword>
<dbReference type="PROSITE" id="PS51194">
    <property type="entry name" value="HELICASE_CTER"/>
    <property type="match status" value="1"/>
</dbReference>
<comment type="function">
    <text evidence="12">The UvrABC repair system catalyzes the recognition and processing of DNA lesions. A damage recognition complex composed of 2 UvrA and 2 UvrB subunits scans DNA for abnormalities. Upon binding of the UvrA(2)B(2) complex to a putative damaged site, the DNA wraps around one UvrB monomer. DNA wrap is dependent on ATP binding by UvrB and probably causes local melting of the DNA helix, facilitating insertion of UvrB beta-hairpin between the DNA strands. Then UvrB probes one DNA strand for the presence of a lesion. If a lesion is found the UvrA subunits dissociate and the UvrB-DNA preincision complex is formed. This complex is subsequently bound by UvrC and the second UvrB is released. If no lesion is found, the DNA wraps around the other UvrB subunit that will check the other stand for damage.</text>
</comment>
<evidence type="ECO:0000256" key="1">
    <source>
        <dbReference type="ARBA" id="ARBA00004496"/>
    </source>
</evidence>
<evidence type="ECO:0000259" key="16">
    <source>
        <dbReference type="PROSITE" id="PS51194"/>
    </source>
</evidence>
<dbReference type="PROSITE" id="PS51192">
    <property type="entry name" value="HELICASE_ATP_BIND_1"/>
    <property type="match status" value="1"/>
</dbReference>
<sequence length="691" mass="79984">MNKKFKLKSDYKPAGDQPKAIKSLVSGFKSGKTRQTLLGVTGSGKTFTVANVIEKLQKPTLVIAHNKTLAAQLCNEFREFFPDNAVEYFVSYYDYYQPEAYMPGSDTYIEKEAQINEEIDRLRHACTQALLTRKDVIVVASVSCIYNIGSPTEYEKAVLHLQLGQKLNRGGMLQQLIEMQFERTNSDLKRGHFRMRGEVFELMPVNEEKIYRFEISDKINKIEMIDNVTRKIIREIKDAWIFPAKHYVATEESRKKAFESINKELTERLKYFQKKEKVLEYERLKRKVKYDLEMIKNVGYCNGIENYSSHFDGRAVGEPAFTLLDFFAHASKDFLTVIDESHVTVSQIGGMYNGDRSRKSTLIEHGFRLPSALDNRPLKFDEFDSRVRQTIYVSATPNQYEIKESQQVVEQIVRPTGLVDPEIVIRPITSSHKHTNIQTSKHKNIKQQSLSQVEDLILRIDERIKQDERVLVTTLTKKMAEDLTDYLKEKKYQVEYLHSDIKTLERIQVINNLRHGKIDIIVGVNLLREGLDMPEVSLVAILDADKEGFLRSETSLIQTIGRAARNINGQVLLYADNITGSIKRAIDETERRRKIQIEYNKKHGITPQTIKKHIKNILEEFGIDINKSKQNNRTKRTKKILDLDLSGDKRPIDEIIKDKEKKMREAAEKLEFELATILRDEIVQLSKKIKK</sequence>
<dbReference type="EMBL" id="MFPS01000008">
    <property type="protein sequence ID" value="OGH58916.1"/>
    <property type="molecule type" value="Genomic_DNA"/>
</dbReference>
<dbReference type="PANTHER" id="PTHR24029:SF0">
    <property type="entry name" value="UVRABC SYSTEM PROTEIN B"/>
    <property type="match status" value="1"/>
</dbReference>
<comment type="caution">
    <text evidence="17">The sequence shown here is derived from an EMBL/GenBank/DDBJ whole genome shotgun (WGS) entry which is preliminary data.</text>
</comment>
<dbReference type="InterPro" id="IPR024759">
    <property type="entry name" value="UvrB_YAD/RRR_dom"/>
</dbReference>
<name>A0A1F6LHU8_9BACT</name>
<dbReference type="HAMAP" id="MF_00204">
    <property type="entry name" value="UvrB"/>
    <property type="match status" value="1"/>
</dbReference>
<dbReference type="GO" id="GO:0006289">
    <property type="term" value="P:nucleotide-excision repair"/>
    <property type="evidence" value="ECO:0007669"/>
    <property type="project" value="UniProtKB-UniRule"/>
</dbReference>
<dbReference type="InterPro" id="IPR001943">
    <property type="entry name" value="UVR_dom"/>
</dbReference>
<dbReference type="CDD" id="cd18790">
    <property type="entry name" value="SF2_C_UvrB"/>
    <property type="match status" value="1"/>
</dbReference>
<evidence type="ECO:0000256" key="12">
    <source>
        <dbReference type="HAMAP-Rule" id="MF_00204"/>
    </source>
</evidence>
<evidence type="ECO:0000256" key="3">
    <source>
        <dbReference type="ARBA" id="ARBA00022490"/>
    </source>
</evidence>
<accession>A0A1F6LHU8</accession>
<feature type="domain" description="Helicase C-terminal" evidence="16">
    <location>
        <begin position="452"/>
        <end position="618"/>
    </location>
</feature>
<feature type="binding site" evidence="12">
    <location>
        <begin position="39"/>
        <end position="46"/>
    </location>
    <ligand>
        <name>ATP</name>
        <dbReference type="ChEBI" id="CHEBI:30616"/>
    </ligand>
</feature>
<gene>
    <name evidence="12" type="primary">uvrB</name>
    <name evidence="17" type="ORF">A2725_04180</name>
</gene>
<dbReference type="SUPFAM" id="SSF46600">
    <property type="entry name" value="C-terminal UvrC-binding domain of UvrB"/>
    <property type="match status" value="1"/>
</dbReference>
<keyword evidence="5 12" id="KW-0227">DNA damage</keyword>
<dbReference type="GO" id="GO:0009380">
    <property type="term" value="C:excinuclease repair complex"/>
    <property type="evidence" value="ECO:0007669"/>
    <property type="project" value="InterPro"/>
</dbReference>
<keyword evidence="3 12" id="KW-0963">Cytoplasm</keyword>
<dbReference type="SMART" id="SM00490">
    <property type="entry name" value="HELICc"/>
    <property type="match status" value="1"/>
</dbReference>
<protein>
    <recommendedName>
        <fullName evidence="11 12">UvrABC system protein B</fullName>
        <shortName evidence="12">Protein UvrB</shortName>
    </recommendedName>
    <alternativeName>
        <fullName evidence="12">Excinuclease ABC subunit B</fullName>
    </alternativeName>
</protein>
<comment type="subcellular location">
    <subcellularLocation>
        <location evidence="1 12 13">Cytoplasm</location>
    </subcellularLocation>
</comment>
<evidence type="ECO:0000256" key="4">
    <source>
        <dbReference type="ARBA" id="ARBA00022741"/>
    </source>
</evidence>
<evidence type="ECO:0000256" key="2">
    <source>
        <dbReference type="ARBA" id="ARBA00008533"/>
    </source>
</evidence>
<evidence type="ECO:0000256" key="13">
    <source>
        <dbReference type="RuleBase" id="RU003587"/>
    </source>
</evidence>
<dbReference type="GO" id="GO:0009381">
    <property type="term" value="F:excinuclease ABC activity"/>
    <property type="evidence" value="ECO:0007669"/>
    <property type="project" value="UniProtKB-UniRule"/>
</dbReference>
<dbReference type="InterPro" id="IPR041471">
    <property type="entry name" value="UvrB_inter"/>
</dbReference>
<evidence type="ECO:0000256" key="11">
    <source>
        <dbReference type="ARBA" id="ARBA00029504"/>
    </source>
</evidence>
<dbReference type="InterPro" id="IPR006935">
    <property type="entry name" value="Helicase/UvrB_N"/>
</dbReference>
<dbReference type="InterPro" id="IPR004807">
    <property type="entry name" value="UvrB"/>
</dbReference>
<dbReference type="Gene3D" id="4.10.860.10">
    <property type="entry name" value="UVR domain"/>
    <property type="match status" value="1"/>
</dbReference>
<dbReference type="GO" id="GO:0016887">
    <property type="term" value="F:ATP hydrolysis activity"/>
    <property type="evidence" value="ECO:0007669"/>
    <property type="project" value="InterPro"/>
</dbReference>
<evidence type="ECO:0000256" key="7">
    <source>
        <dbReference type="ARBA" id="ARBA00022840"/>
    </source>
</evidence>
<evidence type="ECO:0000313" key="17">
    <source>
        <dbReference type="EMBL" id="OGH58916.1"/>
    </source>
</evidence>
<evidence type="ECO:0000259" key="15">
    <source>
        <dbReference type="PROSITE" id="PS51192"/>
    </source>
</evidence>
<dbReference type="InterPro" id="IPR036876">
    <property type="entry name" value="UVR_dom_sf"/>
</dbReference>
<keyword evidence="7 12" id="KW-0067">ATP-binding</keyword>
<evidence type="ECO:0000256" key="10">
    <source>
        <dbReference type="ARBA" id="ARBA00026033"/>
    </source>
</evidence>
<comment type="domain">
    <text evidence="12">The beta-hairpin motif is involved in DNA binding.</text>
</comment>
<comment type="subunit">
    <text evidence="10 12 13">Forms a heterotetramer with UvrA during the search for lesions. Interacts with UvrC in an incision complex.</text>
</comment>
<keyword evidence="4 12" id="KW-0547">Nucleotide-binding</keyword>
<dbReference type="PANTHER" id="PTHR24029">
    <property type="entry name" value="UVRABC SYSTEM PROTEIN B"/>
    <property type="match status" value="1"/>
</dbReference>
<dbReference type="Pfam" id="PF12344">
    <property type="entry name" value="UvrB"/>
    <property type="match status" value="1"/>
</dbReference>
<dbReference type="GO" id="GO:0009432">
    <property type="term" value="P:SOS response"/>
    <property type="evidence" value="ECO:0007669"/>
    <property type="project" value="UniProtKB-UniRule"/>
</dbReference>
<evidence type="ECO:0000313" key="18">
    <source>
        <dbReference type="Proteomes" id="UP000177067"/>
    </source>
</evidence>
<dbReference type="SMART" id="SM00487">
    <property type="entry name" value="DEXDc"/>
    <property type="match status" value="1"/>
</dbReference>
<keyword evidence="6 12" id="KW-0228">DNA excision</keyword>
<organism evidence="17 18">
    <name type="scientific">Candidatus Magasanikbacteria bacterium RIFCSPHIGHO2_01_FULL_33_34</name>
    <dbReference type="NCBI Taxonomy" id="1798671"/>
    <lineage>
        <taxon>Bacteria</taxon>
        <taxon>Candidatus Magasanikiibacteriota</taxon>
    </lineage>
</organism>
<evidence type="ECO:0000256" key="9">
    <source>
        <dbReference type="ARBA" id="ARBA00023204"/>
    </source>
</evidence>
<evidence type="ECO:0000256" key="8">
    <source>
        <dbReference type="ARBA" id="ARBA00022881"/>
    </source>
</evidence>
<dbReference type="Gene3D" id="3.40.50.300">
    <property type="entry name" value="P-loop containing nucleotide triphosphate hydrolases"/>
    <property type="match status" value="3"/>
</dbReference>
<feature type="domain" description="UVR" evidence="14">
    <location>
        <begin position="653"/>
        <end position="688"/>
    </location>
</feature>
<dbReference type="AlphaFoldDB" id="A0A1F6LHU8"/>